<reference evidence="2 3" key="1">
    <citation type="submission" date="2018-11" db="EMBL/GenBank/DDBJ databases">
        <title>Complete genome sequence of multidrug-resistant Aeromonas veronii strain MS-18-37.</title>
        <authorList>
            <person name="Abdelhamed H."/>
            <person name="Lawrence M."/>
            <person name="Waldbieser G."/>
        </authorList>
    </citation>
    <scope>NUCLEOTIDE SEQUENCE [LARGE SCALE GENOMIC DNA]</scope>
    <source>
        <strain evidence="2 3">MS-18-37</strain>
    </source>
</reference>
<dbReference type="Proteomes" id="UP000267614">
    <property type="component" value="Chromosome"/>
</dbReference>
<evidence type="ECO:0000313" key="3">
    <source>
        <dbReference type="Proteomes" id="UP000267614"/>
    </source>
</evidence>
<evidence type="ECO:0008006" key="4">
    <source>
        <dbReference type="Google" id="ProtNLM"/>
    </source>
</evidence>
<proteinExistence type="predicted"/>
<name>A0AAN1QB62_AERVE</name>
<dbReference type="EMBL" id="CP033604">
    <property type="protein sequence ID" value="AYV35655.1"/>
    <property type="molecule type" value="Genomic_DNA"/>
</dbReference>
<feature type="transmembrane region" description="Helical" evidence="1">
    <location>
        <begin position="45"/>
        <end position="70"/>
    </location>
</feature>
<keyword evidence="1" id="KW-0472">Membrane</keyword>
<organism evidence="2 3">
    <name type="scientific">Aeromonas veronii</name>
    <dbReference type="NCBI Taxonomy" id="654"/>
    <lineage>
        <taxon>Bacteria</taxon>
        <taxon>Pseudomonadati</taxon>
        <taxon>Pseudomonadota</taxon>
        <taxon>Gammaproteobacteria</taxon>
        <taxon>Aeromonadales</taxon>
        <taxon>Aeromonadaceae</taxon>
        <taxon>Aeromonas</taxon>
    </lineage>
</organism>
<evidence type="ECO:0000313" key="2">
    <source>
        <dbReference type="EMBL" id="AYV35655.1"/>
    </source>
</evidence>
<dbReference type="AlphaFoldDB" id="A0AAN1QB62"/>
<evidence type="ECO:0000256" key="1">
    <source>
        <dbReference type="SAM" id="Phobius"/>
    </source>
</evidence>
<keyword evidence="1" id="KW-0812">Transmembrane</keyword>
<protein>
    <recommendedName>
        <fullName evidence="4">Phage tail tape measure protein</fullName>
    </recommendedName>
</protein>
<sequence>MLGTKFAFTFLRGGLLGGAGVMEKMRAGALLAGRALPFVATGIRGIGLAFVSTGIGALLAGVALAGLAIYQHWDGVSAFMGGVFDGIKVGLEPAITAWKGLGEALGITDKVTALWEGFKKLLEPVTYTKDELGKASAAGKNFGVVLGKAIDSLYTPIRWLIESITWVINNMPSSIGSTLGFASDTSGLASPRPNDLVPALPSLPAIASARGGGKGRPYYDQSQITIHIAPRRGESDQAFAKRLAAELEAQKGVRQRSMMTEGMIPQ</sequence>
<gene>
    <name evidence="2" type="ORF">EFI48_01675</name>
</gene>
<keyword evidence="1" id="KW-1133">Transmembrane helix</keyword>
<accession>A0AAN1QB62</accession>